<proteinExistence type="predicted"/>
<protein>
    <recommendedName>
        <fullName evidence="1">F-box domain-containing protein</fullName>
    </recommendedName>
</protein>
<dbReference type="InterPro" id="IPR032675">
    <property type="entry name" value="LRR_dom_sf"/>
</dbReference>
<dbReference type="Gene3D" id="3.80.10.10">
    <property type="entry name" value="Ribonuclease Inhibitor"/>
    <property type="match status" value="1"/>
</dbReference>
<sequence>MFNDLPLDIKLNIFSYLTLKERIGVQRVGKQWLQLSKQSMVDIRTLVLFGDLKFNENRIYALSLLEKGAIYVQNWYQMELVLQLCTNAKSIFIYGWWEWTMASQMELKEYASKVEVFYSECRCISKFSPNIRRNGPLHVVMGSLGYLNLPAFDYESQVSVVHSWCTSGRLKCDWLFDDFLCLLLRKECKLNTLIFHAPIMKLDGIQLPLLKKLEFRIDCINMSDVLMEVSLKSAKTLEELKITSADEVCLSIISNFENLKDLRITCTSKVILGNWSEYFRFTKLEVLSIHVEEIDLTQLVPVVLRNPLLKVLDLNSLRTPLKANVIKQICDNCKNLKSLLLNNQQKVSDETFLHLLELPKLEMLCLQSACDSDINFYVDNVCQFIRTAPSLRVIETISNMDILKAMTERAVEKPHQTYFCNFRYKYSPELYPRNLFTYYPNSPYTEKDIRKFPSCHYLDYFDWKRIPIRKDDKSPVDVEMFFNLYGNL</sequence>
<dbReference type="SUPFAM" id="SSF81383">
    <property type="entry name" value="F-box domain"/>
    <property type="match status" value="1"/>
</dbReference>
<comment type="caution">
    <text evidence="2">The sequence shown here is derived from an EMBL/GenBank/DDBJ whole genome shotgun (WGS) entry which is preliminary data.</text>
</comment>
<dbReference type="InterPro" id="IPR001810">
    <property type="entry name" value="F-box_dom"/>
</dbReference>
<dbReference type="Pfam" id="PF00646">
    <property type="entry name" value="F-box"/>
    <property type="match status" value="1"/>
</dbReference>
<organism evidence="2 3">
    <name type="scientific">Leptotrombidium deliense</name>
    <dbReference type="NCBI Taxonomy" id="299467"/>
    <lineage>
        <taxon>Eukaryota</taxon>
        <taxon>Metazoa</taxon>
        <taxon>Ecdysozoa</taxon>
        <taxon>Arthropoda</taxon>
        <taxon>Chelicerata</taxon>
        <taxon>Arachnida</taxon>
        <taxon>Acari</taxon>
        <taxon>Acariformes</taxon>
        <taxon>Trombidiformes</taxon>
        <taxon>Prostigmata</taxon>
        <taxon>Anystina</taxon>
        <taxon>Parasitengona</taxon>
        <taxon>Trombiculoidea</taxon>
        <taxon>Trombiculidae</taxon>
        <taxon>Leptotrombidium</taxon>
    </lineage>
</organism>
<gene>
    <name evidence="2" type="ORF">B4U80_13143</name>
</gene>
<dbReference type="OrthoDB" id="7689274at2759"/>
<reference evidence="2 3" key="1">
    <citation type="journal article" date="2018" name="Gigascience">
        <title>Genomes of trombidid mites reveal novel predicted allergens and laterally-transferred genes associated with secondary metabolism.</title>
        <authorList>
            <person name="Dong X."/>
            <person name="Chaisiri K."/>
            <person name="Xia D."/>
            <person name="Armstrong S.D."/>
            <person name="Fang Y."/>
            <person name="Donnelly M.J."/>
            <person name="Kadowaki T."/>
            <person name="McGarry J.W."/>
            <person name="Darby A.C."/>
            <person name="Makepeace B.L."/>
        </authorList>
    </citation>
    <scope>NUCLEOTIDE SEQUENCE [LARGE SCALE GENOMIC DNA]</scope>
    <source>
        <strain evidence="2">UoL-UT</strain>
    </source>
</reference>
<dbReference type="InterPro" id="IPR036047">
    <property type="entry name" value="F-box-like_dom_sf"/>
</dbReference>
<dbReference type="AlphaFoldDB" id="A0A443SBY6"/>
<dbReference type="EMBL" id="NCKV01004183">
    <property type="protein sequence ID" value="RWS24984.1"/>
    <property type="molecule type" value="Genomic_DNA"/>
</dbReference>
<feature type="domain" description="F-box" evidence="1">
    <location>
        <begin position="1"/>
        <end position="46"/>
    </location>
</feature>
<dbReference type="Proteomes" id="UP000288716">
    <property type="component" value="Unassembled WGS sequence"/>
</dbReference>
<evidence type="ECO:0000313" key="2">
    <source>
        <dbReference type="EMBL" id="RWS24984.1"/>
    </source>
</evidence>
<dbReference type="PROSITE" id="PS50181">
    <property type="entry name" value="FBOX"/>
    <property type="match status" value="1"/>
</dbReference>
<accession>A0A443SBY6</accession>
<dbReference type="SUPFAM" id="SSF52047">
    <property type="entry name" value="RNI-like"/>
    <property type="match status" value="1"/>
</dbReference>
<keyword evidence="3" id="KW-1185">Reference proteome</keyword>
<dbReference type="VEuPathDB" id="VectorBase:LDEU007056"/>
<evidence type="ECO:0000313" key="3">
    <source>
        <dbReference type="Proteomes" id="UP000288716"/>
    </source>
</evidence>
<name>A0A443SBY6_9ACAR</name>
<evidence type="ECO:0000259" key="1">
    <source>
        <dbReference type="PROSITE" id="PS50181"/>
    </source>
</evidence>
<dbReference type="Gene3D" id="1.20.1280.50">
    <property type="match status" value="1"/>
</dbReference>